<keyword evidence="2" id="KW-0378">Hydrolase</keyword>
<dbReference type="EMBL" id="WTVS01000063">
    <property type="protein sequence ID" value="NMG00108.1"/>
    <property type="molecule type" value="Genomic_DNA"/>
</dbReference>
<dbReference type="PANTHER" id="PTHR43798:SF5">
    <property type="entry name" value="MONOACYLGLYCEROL LIPASE ABHD6"/>
    <property type="match status" value="1"/>
</dbReference>
<keyword evidence="3" id="KW-1185">Reference proteome</keyword>
<protein>
    <submittedName>
        <fullName evidence="2">Alpha/beta fold hydrolase</fullName>
    </submittedName>
</protein>
<organism evidence="2 3">
    <name type="scientific">Aromatoleum toluolicum</name>
    <dbReference type="NCBI Taxonomy" id="90060"/>
    <lineage>
        <taxon>Bacteria</taxon>
        <taxon>Pseudomonadati</taxon>
        <taxon>Pseudomonadota</taxon>
        <taxon>Betaproteobacteria</taxon>
        <taxon>Rhodocyclales</taxon>
        <taxon>Rhodocyclaceae</taxon>
        <taxon>Aromatoleum</taxon>
    </lineage>
</organism>
<evidence type="ECO:0000313" key="2">
    <source>
        <dbReference type="EMBL" id="NMG00108.1"/>
    </source>
</evidence>
<dbReference type="InterPro" id="IPR050266">
    <property type="entry name" value="AB_hydrolase_sf"/>
</dbReference>
<name>A0ABX1NL87_9RHOO</name>
<dbReference type="Proteomes" id="UP000634522">
    <property type="component" value="Unassembled WGS sequence"/>
</dbReference>
<comment type="caution">
    <text evidence="2">The sequence shown here is derived from an EMBL/GenBank/DDBJ whole genome shotgun (WGS) entry which is preliminary data.</text>
</comment>
<dbReference type="Pfam" id="PF12697">
    <property type="entry name" value="Abhydrolase_6"/>
    <property type="match status" value="1"/>
</dbReference>
<evidence type="ECO:0000313" key="3">
    <source>
        <dbReference type="Proteomes" id="UP000634522"/>
    </source>
</evidence>
<dbReference type="GO" id="GO:0016787">
    <property type="term" value="F:hydrolase activity"/>
    <property type="evidence" value="ECO:0007669"/>
    <property type="project" value="UniProtKB-KW"/>
</dbReference>
<evidence type="ECO:0000259" key="1">
    <source>
        <dbReference type="Pfam" id="PF12697"/>
    </source>
</evidence>
<proteinExistence type="predicted"/>
<gene>
    <name evidence="2" type="ORF">GPA27_22270</name>
</gene>
<dbReference type="PRINTS" id="PR00111">
    <property type="entry name" value="ABHYDROLASE"/>
</dbReference>
<feature type="domain" description="AB hydrolase-1" evidence="1">
    <location>
        <begin position="59"/>
        <end position="283"/>
    </location>
</feature>
<dbReference type="RefSeq" id="WP_169142637.1">
    <property type="nucleotide sequence ID" value="NZ_WTVS01000063.1"/>
</dbReference>
<dbReference type="SUPFAM" id="SSF53474">
    <property type="entry name" value="alpha/beta-Hydrolases"/>
    <property type="match status" value="1"/>
</dbReference>
<dbReference type="InterPro" id="IPR029058">
    <property type="entry name" value="AB_hydrolase_fold"/>
</dbReference>
<dbReference type="Gene3D" id="3.40.50.1820">
    <property type="entry name" value="alpha/beta hydrolase"/>
    <property type="match status" value="1"/>
</dbReference>
<dbReference type="InterPro" id="IPR000073">
    <property type="entry name" value="AB_hydrolase_1"/>
</dbReference>
<dbReference type="PANTHER" id="PTHR43798">
    <property type="entry name" value="MONOACYLGLYCEROL LIPASE"/>
    <property type="match status" value="1"/>
</dbReference>
<sequence length="297" mass="31487">MKFATRILAIGTLAVFLCAAALALLVRDRPAQPPVGERVVIHGAAGELVYYRQGSGPAVVLLPSFARSASDFDALATGLAAAGFRTLALQPRGVDGSAFGPWAPSLKDFATDVVAVLDAEGGVRAHAVLGHAYGNRIARVLATHYPERLDSLILFSAGGETPPPDDVSAAIRKAIFGFDGPARDEAIHFAFFADGNPVPPEWRSGWYPAAGILQTRATTAQSPASWRGGGQAKMLVLQPQEDKPAPSERSMRLAADFPARVTLRVIAGAGHALLPERPQEVLDTVIGFLRAVRERDR</sequence>
<reference evidence="2 3" key="1">
    <citation type="submission" date="2019-12" db="EMBL/GenBank/DDBJ databases">
        <title>Comparative genomics gives insights into the taxonomy of the Azoarcus-Aromatoleum group and reveals separate origins of nif in the plant-associated Azoarcus and non-plant-associated Aromatoleum sub-groups.</title>
        <authorList>
            <person name="Lafos M."/>
            <person name="Maluk M."/>
            <person name="Batista M."/>
            <person name="Junghare M."/>
            <person name="Carmona M."/>
            <person name="Faoro H."/>
            <person name="Cruz L.M."/>
            <person name="Battistoni F."/>
            <person name="De Souza E."/>
            <person name="Pedrosa F."/>
            <person name="Chen W.-M."/>
            <person name="Poole P.S."/>
            <person name="Dixon R.A."/>
            <person name="James E.K."/>
        </authorList>
    </citation>
    <scope>NUCLEOTIDE SEQUENCE [LARGE SCALE GENOMIC DNA]</scope>
    <source>
        <strain evidence="2 3">T</strain>
    </source>
</reference>
<accession>A0ABX1NL87</accession>